<evidence type="ECO:0000256" key="1">
    <source>
        <dbReference type="SAM" id="Phobius"/>
    </source>
</evidence>
<keyword evidence="1" id="KW-0812">Transmembrane</keyword>
<comment type="caution">
    <text evidence="2">The sequence shown here is derived from an EMBL/GenBank/DDBJ whole genome shotgun (WGS) entry which is preliminary data.</text>
</comment>
<keyword evidence="3" id="KW-1185">Reference proteome</keyword>
<protein>
    <submittedName>
        <fullName evidence="2">Uncharacterized protein</fullName>
    </submittedName>
</protein>
<accession>A0A8J8SUS7</accession>
<dbReference type="EMBL" id="RRYP01029776">
    <property type="protein sequence ID" value="TNV71480.1"/>
    <property type="molecule type" value="Genomic_DNA"/>
</dbReference>
<sequence length="67" mass="7770">MLKYYRFVQSLPEKSLLLFLQVIISFFHTILTMEFSCSGYPLGERLILNALLMEGLPLGLPVFFIEK</sequence>
<evidence type="ECO:0000313" key="3">
    <source>
        <dbReference type="Proteomes" id="UP000785679"/>
    </source>
</evidence>
<feature type="transmembrane region" description="Helical" evidence="1">
    <location>
        <begin position="16"/>
        <end position="35"/>
    </location>
</feature>
<organism evidence="2 3">
    <name type="scientific">Halteria grandinella</name>
    <dbReference type="NCBI Taxonomy" id="5974"/>
    <lineage>
        <taxon>Eukaryota</taxon>
        <taxon>Sar</taxon>
        <taxon>Alveolata</taxon>
        <taxon>Ciliophora</taxon>
        <taxon>Intramacronucleata</taxon>
        <taxon>Spirotrichea</taxon>
        <taxon>Stichotrichia</taxon>
        <taxon>Sporadotrichida</taxon>
        <taxon>Halteriidae</taxon>
        <taxon>Halteria</taxon>
    </lineage>
</organism>
<dbReference type="AlphaFoldDB" id="A0A8J8SUS7"/>
<dbReference type="Proteomes" id="UP000785679">
    <property type="component" value="Unassembled WGS sequence"/>
</dbReference>
<evidence type="ECO:0000313" key="2">
    <source>
        <dbReference type="EMBL" id="TNV71480.1"/>
    </source>
</evidence>
<keyword evidence="1" id="KW-1133">Transmembrane helix</keyword>
<gene>
    <name evidence="2" type="ORF">FGO68_gene11018</name>
</gene>
<feature type="transmembrane region" description="Helical" evidence="1">
    <location>
        <begin position="47"/>
        <end position="65"/>
    </location>
</feature>
<reference evidence="2" key="1">
    <citation type="submission" date="2019-06" db="EMBL/GenBank/DDBJ databases">
        <authorList>
            <person name="Zheng W."/>
        </authorList>
    </citation>
    <scope>NUCLEOTIDE SEQUENCE</scope>
    <source>
        <strain evidence="2">QDHG01</strain>
    </source>
</reference>
<keyword evidence="1" id="KW-0472">Membrane</keyword>
<proteinExistence type="predicted"/>
<name>A0A8J8SUS7_HALGN</name>